<dbReference type="GO" id="GO:0055075">
    <property type="term" value="P:potassium ion homeostasis"/>
    <property type="evidence" value="ECO:0007669"/>
    <property type="project" value="TreeGrafter"/>
</dbReference>
<comment type="caution">
    <text evidence="7">The sequence shown here is derived from an EMBL/GenBank/DDBJ whole genome shotgun (WGS) entry which is preliminary data.</text>
</comment>
<organism evidence="7 8">
    <name type="scientific">Saccharomyces kudriavzevii (strain ATCC MYA-4449 / AS 2.2408 / CBS 8840 / NBRC 1802 / NCYC 2889)</name>
    <name type="common">Yeast</name>
    <dbReference type="NCBI Taxonomy" id="226230"/>
    <lineage>
        <taxon>Eukaryota</taxon>
        <taxon>Fungi</taxon>
        <taxon>Dikarya</taxon>
        <taxon>Ascomycota</taxon>
        <taxon>Saccharomycotina</taxon>
        <taxon>Saccharomycetes</taxon>
        <taxon>Saccharomycetales</taxon>
        <taxon>Saccharomycetaceae</taxon>
        <taxon>Saccharomyces</taxon>
    </lineage>
</organism>
<evidence type="ECO:0000256" key="3">
    <source>
        <dbReference type="ARBA" id="ARBA00022989"/>
    </source>
</evidence>
<dbReference type="PANTHER" id="PTHR11827:SF72">
    <property type="entry name" value="GH08340P"/>
    <property type="match status" value="1"/>
</dbReference>
<dbReference type="GO" id="GO:0034486">
    <property type="term" value="P:vacuolar transmembrane transport"/>
    <property type="evidence" value="ECO:0007669"/>
    <property type="project" value="TreeGrafter"/>
</dbReference>
<keyword evidence="2 6" id="KW-0812">Transmembrane</keyword>
<evidence type="ECO:0000313" key="7">
    <source>
        <dbReference type="EMBL" id="EJT42102.1"/>
    </source>
</evidence>
<dbReference type="EMBL" id="AACI03001719">
    <property type="protein sequence ID" value="EJT42102.1"/>
    <property type="molecule type" value="Genomic_DNA"/>
</dbReference>
<feature type="region of interest" description="Disordered" evidence="5">
    <location>
        <begin position="1"/>
        <end position="23"/>
    </location>
</feature>
<reference evidence="8" key="2">
    <citation type="journal article" date="2011" name="G3 (Bethesda)">
        <title>The awesome power of yeast evolutionary genetics: New genome sequences and strain resources for the Saccharomyces sensu stricto genus.</title>
        <authorList>
            <person name="Scannell D.R."/>
            <person name="Zill O.A."/>
            <person name="Rokas A."/>
            <person name="Payen C."/>
            <person name="Dunham M.J."/>
            <person name="Eisen M.B."/>
            <person name="Rine J."/>
            <person name="Johnston M."/>
            <person name="Hittinger C.T."/>
        </authorList>
    </citation>
    <scope>GENOME REANNOTATION</scope>
    <source>
        <strain evidence="8">ATCC MYA-4449 / AS 2.2408 / CBS 8840 / NBRC 1802 / NCYC 2889</strain>
    </source>
</reference>
<feature type="transmembrane region" description="Helical" evidence="6">
    <location>
        <begin position="77"/>
        <end position="102"/>
    </location>
</feature>
<name>J6EET9_SACK1</name>
<evidence type="ECO:0000256" key="5">
    <source>
        <dbReference type="SAM" id="MobiDB-lite"/>
    </source>
</evidence>
<accession>J6EET9</accession>
<reference evidence="7 8" key="1">
    <citation type="journal article" date="2003" name="Science">
        <title>Finding functional features in Saccharomyces genomes by phylogenetic footprinting.</title>
        <authorList>
            <person name="Cliften P.F."/>
            <person name="Sudarsanam P."/>
            <person name="Desikan A."/>
            <person name="Fulton L."/>
            <person name="Fulton B."/>
            <person name="Majors J."/>
            <person name="Waterston R."/>
            <person name="Cohen B.A."/>
            <person name="Johnston M."/>
        </authorList>
    </citation>
    <scope>NUCLEOTIDE SEQUENCE [LARGE SCALE GENOMIC DNA]</scope>
    <source>
        <strain evidence="8">ATCC MYA-4449 / AS 2.2408 / CBS 8840 / NBRC 1802 / NCYC 2889</strain>
    </source>
</reference>
<dbReference type="GO" id="GO:0015379">
    <property type="term" value="F:potassium:chloride symporter activity"/>
    <property type="evidence" value="ECO:0007669"/>
    <property type="project" value="TreeGrafter"/>
</dbReference>
<dbReference type="AlphaFoldDB" id="J6EET9"/>
<protein>
    <submittedName>
        <fullName evidence="7">YBR235W-like protein</fullName>
    </submittedName>
</protein>
<dbReference type="PANTHER" id="PTHR11827">
    <property type="entry name" value="SOLUTE CARRIER FAMILY 12, CATION COTRANSPORTERS"/>
    <property type="match status" value="1"/>
</dbReference>
<evidence type="ECO:0000256" key="2">
    <source>
        <dbReference type="ARBA" id="ARBA00022692"/>
    </source>
</evidence>
<dbReference type="GO" id="GO:0005774">
    <property type="term" value="C:vacuolar membrane"/>
    <property type="evidence" value="ECO:0007669"/>
    <property type="project" value="TreeGrafter"/>
</dbReference>
<dbReference type="HOGENOM" id="CLU_2265275_0_0_1"/>
<dbReference type="Proteomes" id="UP000002753">
    <property type="component" value="Unassembled WGS sequence"/>
</dbReference>
<proteinExistence type="predicted"/>
<gene>
    <name evidence="7" type="primary">YBR235W</name>
    <name evidence="7" type="ORF">SKUD_145805</name>
</gene>
<dbReference type="GO" id="GO:0055064">
    <property type="term" value="P:chloride ion homeostasis"/>
    <property type="evidence" value="ECO:0007669"/>
    <property type="project" value="TreeGrafter"/>
</dbReference>
<keyword evidence="8" id="KW-1185">Reference proteome</keyword>
<keyword evidence="3 6" id="KW-1133">Transmembrane helix</keyword>
<keyword evidence="4 6" id="KW-0472">Membrane</keyword>
<evidence type="ECO:0000256" key="6">
    <source>
        <dbReference type="SAM" id="Phobius"/>
    </source>
</evidence>
<evidence type="ECO:0000256" key="4">
    <source>
        <dbReference type="ARBA" id="ARBA00023136"/>
    </source>
</evidence>
<dbReference type="GO" id="GO:0006884">
    <property type="term" value="P:cell volume homeostasis"/>
    <property type="evidence" value="ECO:0007669"/>
    <property type="project" value="TreeGrafter"/>
</dbReference>
<dbReference type="InterPro" id="IPR004842">
    <property type="entry name" value="SLC12A_fam"/>
</dbReference>
<evidence type="ECO:0000256" key="1">
    <source>
        <dbReference type="ARBA" id="ARBA00004141"/>
    </source>
</evidence>
<dbReference type="STRING" id="226230.J6EET9"/>
<comment type="subcellular location">
    <subcellularLocation>
        <location evidence="1">Membrane</location>
        <topology evidence="1">Multi-pass membrane protein</topology>
    </subcellularLocation>
</comment>
<evidence type="ECO:0000313" key="8">
    <source>
        <dbReference type="Proteomes" id="UP000002753"/>
    </source>
</evidence>
<sequence length="103" mass="11497">MVSRFYQIPGTHRPASAVSSSNESSSLLSARRISQTYFNYQATPECQKVSSKYDPDNPNKDKLGTYDGVFVPTALNVLSILMFLRFGFILGQLGIYAPLVFYC</sequence>